<comment type="caution">
    <text evidence="2">The sequence shown here is derived from an EMBL/GenBank/DDBJ whole genome shotgun (WGS) entry which is preliminary data.</text>
</comment>
<dbReference type="EMBL" id="CAUYUJ010015558">
    <property type="protein sequence ID" value="CAK0855496.1"/>
    <property type="molecule type" value="Genomic_DNA"/>
</dbReference>
<feature type="compositionally biased region" description="Basic and acidic residues" evidence="1">
    <location>
        <begin position="439"/>
        <end position="458"/>
    </location>
</feature>
<keyword evidence="3" id="KW-1185">Reference proteome</keyword>
<feature type="region of interest" description="Disordered" evidence="1">
    <location>
        <begin position="97"/>
        <end position="122"/>
    </location>
</feature>
<evidence type="ECO:0000256" key="1">
    <source>
        <dbReference type="SAM" id="MobiDB-lite"/>
    </source>
</evidence>
<feature type="region of interest" description="Disordered" evidence="1">
    <location>
        <begin position="412"/>
        <end position="567"/>
    </location>
</feature>
<reference evidence="2" key="1">
    <citation type="submission" date="2023-10" db="EMBL/GenBank/DDBJ databases">
        <authorList>
            <person name="Chen Y."/>
            <person name="Shah S."/>
            <person name="Dougan E. K."/>
            <person name="Thang M."/>
            <person name="Chan C."/>
        </authorList>
    </citation>
    <scope>NUCLEOTIDE SEQUENCE [LARGE SCALE GENOMIC DNA]</scope>
</reference>
<dbReference type="Proteomes" id="UP001189429">
    <property type="component" value="Unassembled WGS sequence"/>
</dbReference>
<proteinExistence type="predicted"/>
<feature type="compositionally biased region" description="Basic residues" evidence="1">
    <location>
        <begin position="486"/>
        <end position="506"/>
    </location>
</feature>
<feature type="compositionally biased region" description="Low complexity" evidence="1">
    <location>
        <begin position="467"/>
        <end position="485"/>
    </location>
</feature>
<feature type="compositionally biased region" description="Low complexity" evidence="1">
    <location>
        <begin position="30"/>
        <end position="59"/>
    </location>
</feature>
<evidence type="ECO:0008006" key="4">
    <source>
        <dbReference type="Google" id="ProtNLM"/>
    </source>
</evidence>
<feature type="compositionally biased region" description="Basic residues" evidence="1">
    <location>
        <begin position="523"/>
        <end position="532"/>
    </location>
</feature>
<evidence type="ECO:0000313" key="2">
    <source>
        <dbReference type="EMBL" id="CAK0855496.1"/>
    </source>
</evidence>
<feature type="compositionally biased region" description="Basic and acidic residues" evidence="1">
    <location>
        <begin position="533"/>
        <end position="545"/>
    </location>
</feature>
<feature type="compositionally biased region" description="Basic residues" evidence="1">
    <location>
        <begin position="19"/>
        <end position="29"/>
    </location>
</feature>
<feature type="region of interest" description="Disordered" evidence="1">
    <location>
        <begin position="14"/>
        <end position="59"/>
    </location>
</feature>
<organism evidence="2 3">
    <name type="scientific">Prorocentrum cordatum</name>
    <dbReference type="NCBI Taxonomy" id="2364126"/>
    <lineage>
        <taxon>Eukaryota</taxon>
        <taxon>Sar</taxon>
        <taxon>Alveolata</taxon>
        <taxon>Dinophyceae</taxon>
        <taxon>Prorocentrales</taxon>
        <taxon>Prorocentraceae</taxon>
        <taxon>Prorocentrum</taxon>
    </lineage>
</organism>
<sequence length="567" mass="60722">MPRGLPCWRTCSRGASRPRTARGRRRARLRASWPSSPASRFSRTCASTRGRAAPRAARQPPLLSRSCRLPWRACGRRTRLCGASTWRSLFACGPSASPPGRAADHRPQHPPVHQPGESTSDSAPVRSALALLCGAVLRTFRWGGARQPPAGAPMPQGLQCPHLASIVPCLLKLGKETAQPVRLWMLHGLHLAMQAAPLEFSPFLKETLRLATAHLLADFFESPLVLWTIGELVHSAALIPPTEADVDNPSLREHHTQRILGLWAVLKDMRHADAGSATAFATVRTEALCTLAAQSVIQLAPRAPNQVRCISELLSTKLAPPVRGGSLSAAARAAAVRCITELVGMEECLGQAAPITRDPSQLFALLDGGHPDESEAVRRLVLALVRRRGLRELPVWLQTFKETILALPRGSAPLQTRESAVQESGGGAGRARRRRLHRQAGERSGRGRGEAPAAERRHQGLRGGVSAHAPRAGGPRGRGPLPVRGARGRCGGRRPLRGHGRGRQRRQAGEPPGDPGGSGSARLRLRRAIAGRRRAEAGAAHREPLPPHPRRAGPGRRGGVPAAAGAV</sequence>
<feature type="compositionally biased region" description="Polar residues" evidence="1">
    <location>
        <begin position="413"/>
        <end position="422"/>
    </location>
</feature>
<accession>A0ABN9U929</accession>
<protein>
    <recommendedName>
        <fullName evidence="4">HEAT repeat-containing protein 1</fullName>
    </recommendedName>
</protein>
<name>A0ABN9U929_9DINO</name>
<gene>
    <name evidence="2" type="ORF">PCOR1329_LOCUS46216</name>
</gene>
<evidence type="ECO:0000313" key="3">
    <source>
        <dbReference type="Proteomes" id="UP001189429"/>
    </source>
</evidence>